<comment type="caution">
    <text evidence="4">The sequence shown here is derived from an EMBL/GenBank/DDBJ whole genome shotgun (WGS) entry which is preliminary data.</text>
</comment>
<accession>A0ABN3HMG9</accession>
<feature type="chain" id="PRO_5045551103" evidence="3">
    <location>
        <begin position="28"/>
        <end position="442"/>
    </location>
</feature>
<keyword evidence="3" id="KW-0732">Signal</keyword>
<dbReference type="Gene3D" id="3.40.190.10">
    <property type="entry name" value="Periplasmic binding protein-like II"/>
    <property type="match status" value="2"/>
</dbReference>
<organism evidence="4 5">
    <name type="scientific">Dactylosporangium salmoneum</name>
    <dbReference type="NCBI Taxonomy" id="53361"/>
    <lineage>
        <taxon>Bacteria</taxon>
        <taxon>Bacillati</taxon>
        <taxon>Actinomycetota</taxon>
        <taxon>Actinomycetes</taxon>
        <taxon>Micromonosporales</taxon>
        <taxon>Micromonosporaceae</taxon>
        <taxon>Dactylosporangium</taxon>
    </lineage>
</organism>
<dbReference type="EMBL" id="BAAARV010000094">
    <property type="protein sequence ID" value="GAA2383751.1"/>
    <property type="molecule type" value="Genomic_DNA"/>
</dbReference>
<keyword evidence="2" id="KW-0813">Transport</keyword>
<sequence>MVFAAVPRIATLAATVALLGACAGSNADGPAADAGCAGFAAYQGHRGTTVTVRSSIRDVEADKLVKAWETFQTCTGITIDYSGSADFEAQLPKDVAAGKQPDLAFFPQPGLLAAMARTGKLKPAGKGTAENVDKYYSADWKRYGTVDGVLYGAPIDANVKSFVWYSPKFFAAHGYAVPQTWDELLALSDRIAATGTKPWCAGIESGGSTGWPVTDWLEDTLLRTAGPSVYDDWVGHRIAFDDPRVVAALDRVGGVLRNPKYVNGGYGGVESIATTAFQEGGLPILQNTCAMHRQASFYANWWPANATVAEDGDIYAFYLPPVDPAAGRPVLGAGVFAGAFAGRPEVQAVSAYLSTPDFADNRARTGGVVSANKELDKSVLSSPIEKLSATLLTDPGVTFRFDGSDQMPAAVGAGTFWTGMTDWIKGADTTTVLHRIETGWPA</sequence>
<name>A0ABN3HMG9_9ACTN</name>
<dbReference type="InterPro" id="IPR006059">
    <property type="entry name" value="SBP"/>
</dbReference>
<evidence type="ECO:0000256" key="3">
    <source>
        <dbReference type="SAM" id="SignalP"/>
    </source>
</evidence>
<gene>
    <name evidence="4" type="ORF">GCM10010170_092780</name>
</gene>
<dbReference type="Pfam" id="PF01547">
    <property type="entry name" value="SBP_bac_1"/>
    <property type="match status" value="1"/>
</dbReference>
<protein>
    <submittedName>
        <fullName evidence="4">ABC transporter substrate-binding protein</fullName>
    </submittedName>
</protein>
<dbReference type="InterPro" id="IPR050490">
    <property type="entry name" value="Bact_solute-bd_prot1"/>
</dbReference>
<evidence type="ECO:0000256" key="1">
    <source>
        <dbReference type="ARBA" id="ARBA00008520"/>
    </source>
</evidence>
<feature type="signal peptide" evidence="3">
    <location>
        <begin position="1"/>
        <end position="27"/>
    </location>
</feature>
<dbReference type="Proteomes" id="UP001501444">
    <property type="component" value="Unassembled WGS sequence"/>
</dbReference>
<dbReference type="RefSeq" id="WP_344619093.1">
    <property type="nucleotide sequence ID" value="NZ_BAAARV010000094.1"/>
</dbReference>
<proteinExistence type="inferred from homology"/>
<keyword evidence="5" id="KW-1185">Reference proteome</keyword>
<dbReference type="SUPFAM" id="SSF53850">
    <property type="entry name" value="Periplasmic binding protein-like II"/>
    <property type="match status" value="1"/>
</dbReference>
<reference evidence="5" key="1">
    <citation type="journal article" date="2019" name="Int. J. Syst. Evol. Microbiol.">
        <title>The Global Catalogue of Microorganisms (GCM) 10K type strain sequencing project: providing services to taxonomists for standard genome sequencing and annotation.</title>
        <authorList>
            <consortium name="The Broad Institute Genomics Platform"/>
            <consortium name="The Broad Institute Genome Sequencing Center for Infectious Disease"/>
            <person name="Wu L."/>
            <person name="Ma J."/>
        </authorList>
    </citation>
    <scope>NUCLEOTIDE SEQUENCE [LARGE SCALE GENOMIC DNA]</scope>
    <source>
        <strain evidence="5">JCM 3272</strain>
    </source>
</reference>
<evidence type="ECO:0000313" key="5">
    <source>
        <dbReference type="Proteomes" id="UP001501444"/>
    </source>
</evidence>
<dbReference type="PANTHER" id="PTHR43649">
    <property type="entry name" value="ARABINOSE-BINDING PROTEIN-RELATED"/>
    <property type="match status" value="1"/>
</dbReference>
<evidence type="ECO:0000256" key="2">
    <source>
        <dbReference type="ARBA" id="ARBA00022448"/>
    </source>
</evidence>
<evidence type="ECO:0000313" key="4">
    <source>
        <dbReference type="EMBL" id="GAA2383751.1"/>
    </source>
</evidence>
<comment type="similarity">
    <text evidence="1">Belongs to the bacterial solute-binding protein 1 family.</text>
</comment>
<dbReference type="PANTHER" id="PTHR43649:SF29">
    <property type="entry name" value="OSMOPROTECTIVE COMPOUNDS-BINDING PROTEIN GGTB"/>
    <property type="match status" value="1"/>
</dbReference>